<dbReference type="PANTHER" id="PTHR42663:SF6">
    <property type="entry name" value="HYDROLASE C777.06C-RELATED"/>
    <property type="match status" value="1"/>
</dbReference>
<dbReference type="SUPFAM" id="SSF56281">
    <property type="entry name" value="Metallo-hydrolase/oxidoreductase"/>
    <property type="match status" value="1"/>
</dbReference>
<comment type="caution">
    <text evidence="2">The sequence shown here is derived from an EMBL/GenBank/DDBJ whole genome shotgun (WGS) entry which is preliminary data.</text>
</comment>
<dbReference type="InterPro" id="IPR001279">
    <property type="entry name" value="Metallo-B-lactamas"/>
</dbReference>
<dbReference type="Gene3D" id="3.60.15.10">
    <property type="entry name" value="Ribonuclease Z/Hydroxyacylglutathione hydrolase-like"/>
    <property type="match status" value="1"/>
</dbReference>
<gene>
    <name evidence="2" type="ORF">G0Q06_01690</name>
</gene>
<keyword evidence="3" id="KW-1185">Reference proteome</keyword>
<organism evidence="2 3">
    <name type="scientific">Oceanipulchritudo coccoides</name>
    <dbReference type="NCBI Taxonomy" id="2706888"/>
    <lineage>
        <taxon>Bacteria</taxon>
        <taxon>Pseudomonadati</taxon>
        <taxon>Verrucomicrobiota</taxon>
        <taxon>Opitutia</taxon>
        <taxon>Puniceicoccales</taxon>
        <taxon>Oceanipulchritudinaceae</taxon>
        <taxon>Oceanipulchritudo</taxon>
    </lineage>
</organism>
<name>A0A6B2LYN5_9BACT</name>
<sequence length="260" mass="29121">MDITFLGTGTSQGVPMIAHNAKDSCDLGDKRNWRSRTSAHVRMGGMAFQIDAAPEFRLQCIENKIEWIDIFLLTHGHSDHVMGMDDLRRFIDLRGGEALPVYSTPEGLKRVSEVFPYAIRPKPEFKGYPAFALELMPEQLTTSAGTVSMTYLPHGRVEVMGLVFEEAETGKKLAYYTDCKRLTPKAKELAQGADVVVLDALRPMPHPTHMTLHEAIEAAEELGARETYFTHMTYMIDHARDSRRLPKGMAFAHDGLSVQV</sequence>
<dbReference type="Pfam" id="PF12706">
    <property type="entry name" value="Lactamase_B_2"/>
    <property type="match status" value="1"/>
</dbReference>
<feature type="domain" description="Metallo-beta-lactamase" evidence="1">
    <location>
        <begin position="50"/>
        <end position="232"/>
    </location>
</feature>
<evidence type="ECO:0000313" key="2">
    <source>
        <dbReference type="EMBL" id="NDV61156.1"/>
    </source>
</evidence>
<dbReference type="GO" id="GO:0016787">
    <property type="term" value="F:hydrolase activity"/>
    <property type="evidence" value="ECO:0007669"/>
    <property type="project" value="UniProtKB-KW"/>
</dbReference>
<dbReference type="EMBL" id="JAAGNX010000001">
    <property type="protein sequence ID" value="NDV61156.1"/>
    <property type="molecule type" value="Genomic_DNA"/>
</dbReference>
<proteinExistence type="predicted"/>
<evidence type="ECO:0000259" key="1">
    <source>
        <dbReference type="Pfam" id="PF12706"/>
    </source>
</evidence>
<keyword evidence="2" id="KW-0378">Hydrolase</keyword>
<dbReference type="Proteomes" id="UP000478417">
    <property type="component" value="Unassembled WGS sequence"/>
</dbReference>
<protein>
    <submittedName>
        <fullName evidence="2">MBL fold metallo-hydrolase</fullName>
    </submittedName>
</protein>
<dbReference type="PANTHER" id="PTHR42663">
    <property type="entry name" value="HYDROLASE C777.06C-RELATED-RELATED"/>
    <property type="match status" value="1"/>
</dbReference>
<dbReference type="InterPro" id="IPR036866">
    <property type="entry name" value="RibonucZ/Hydroxyglut_hydro"/>
</dbReference>
<dbReference type="CDD" id="cd16279">
    <property type="entry name" value="metallo-hydrolase-like_MBL-fold"/>
    <property type="match status" value="1"/>
</dbReference>
<reference evidence="2 3" key="1">
    <citation type="submission" date="2020-02" db="EMBL/GenBank/DDBJ databases">
        <title>Albibacoteraceae fam. nov., the first described family within the subdivision 4 Verrucomicrobia.</title>
        <authorList>
            <person name="Xi F."/>
        </authorList>
    </citation>
    <scope>NUCLEOTIDE SEQUENCE [LARGE SCALE GENOMIC DNA]</scope>
    <source>
        <strain evidence="2 3">CK1056</strain>
    </source>
</reference>
<accession>A0A6B2LYN5</accession>
<dbReference type="AlphaFoldDB" id="A0A6B2LYN5"/>
<evidence type="ECO:0000313" key="3">
    <source>
        <dbReference type="Proteomes" id="UP000478417"/>
    </source>
</evidence>